<keyword evidence="1" id="KW-0645">Protease</keyword>
<dbReference type="GO" id="GO:0008233">
    <property type="term" value="F:peptidase activity"/>
    <property type="evidence" value="ECO:0007669"/>
    <property type="project" value="UniProtKB-KW"/>
</dbReference>
<dbReference type="Pfam" id="PF13650">
    <property type="entry name" value="Asp_protease_2"/>
    <property type="match status" value="1"/>
</dbReference>
<dbReference type="EMBL" id="RRCN01000001">
    <property type="protein sequence ID" value="RRJ67786.1"/>
    <property type="molecule type" value="Genomic_DNA"/>
</dbReference>
<keyword evidence="2" id="KW-1185">Reference proteome</keyword>
<dbReference type="OrthoDB" id="463626at2"/>
<name>A0A3P3UDU3_9BACL</name>
<dbReference type="GO" id="GO:0006508">
    <property type="term" value="P:proteolysis"/>
    <property type="evidence" value="ECO:0007669"/>
    <property type="project" value="UniProtKB-KW"/>
</dbReference>
<dbReference type="AlphaFoldDB" id="A0A3P3UDU3"/>
<comment type="caution">
    <text evidence="1">The sequence shown here is derived from an EMBL/GenBank/DDBJ whole genome shotgun (WGS) entry which is preliminary data.</text>
</comment>
<keyword evidence="1" id="KW-0378">Hydrolase</keyword>
<reference evidence="1 2" key="1">
    <citation type="submission" date="2018-11" db="EMBL/GenBank/DDBJ databases">
        <title>Genome sequencing of Paenibacillus sp. KCOM 3021 (= ChDC PVNT-B20).</title>
        <authorList>
            <person name="Kook J.-K."/>
            <person name="Park S.-N."/>
            <person name="Lim Y.K."/>
        </authorList>
    </citation>
    <scope>NUCLEOTIDE SEQUENCE [LARGE SCALE GENOMIC DNA]</scope>
    <source>
        <strain evidence="1 2">KCOM 3021</strain>
    </source>
</reference>
<evidence type="ECO:0000313" key="2">
    <source>
        <dbReference type="Proteomes" id="UP000267017"/>
    </source>
</evidence>
<organism evidence="1 2">
    <name type="scientific">Paenibacillus oralis</name>
    <dbReference type="NCBI Taxonomy" id="2490856"/>
    <lineage>
        <taxon>Bacteria</taxon>
        <taxon>Bacillati</taxon>
        <taxon>Bacillota</taxon>
        <taxon>Bacilli</taxon>
        <taxon>Bacillales</taxon>
        <taxon>Paenibacillaceae</taxon>
        <taxon>Paenibacillus</taxon>
    </lineage>
</organism>
<protein>
    <submittedName>
        <fullName evidence="1">Aspartyl protease</fullName>
    </submittedName>
</protein>
<sequence>MNVVSENGLLFTPVEILFRGRSTVIDRIVLDTGAAETIISPDAVETIGIAAELDDYIHSSYGIGGSLHNFYMKQVDGVRLGAVGLNDVKLDFGVIDPQGHINGLLGLDLLMKLNAVIDLKHLTLSLDAS</sequence>
<dbReference type="Gene3D" id="2.40.70.10">
    <property type="entry name" value="Acid Proteases"/>
    <property type="match status" value="1"/>
</dbReference>
<dbReference type="InterPro" id="IPR021109">
    <property type="entry name" value="Peptidase_aspartic_dom_sf"/>
</dbReference>
<dbReference type="SUPFAM" id="SSF50630">
    <property type="entry name" value="Acid proteases"/>
    <property type="match status" value="1"/>
</dbReference>
<gene>
    <name evidence="1" type="ORF">EHV15_26425</name>
</gene>
<evidence type="ECO:0000313" key="1">
    <source>
        <dbReference type="EMBL" id="RRJ67786.1"/>
    </source>
</evidence>
<accession>A0A3P3UDU3</accession>
<proteinExistence type="predicted"/>
<dbReference type="Proteomes" id="UP000267017">
    <property type="component" value="Unassembled WGS sequence"/>
</dbReference>